<feature type="domain" description="Protein NO VEIN C-terminal" evidence="1">
    <location>
        <begin position="1334"/>
        <end position="1392"/>
    </location>
</feature>
<dbReference type="EMBL" id="LAZR01007321">
    <property type="protein sequence ID" value="KKM86017.1"/>
    <property type="molecule type" value="Genomic_DNA"/>
</dbReference>
<dbReference type="InterPro" id="IPR024975">
    <property type="entry name" value="NOV_C"/>
</dbReference>
<dbReference type="InterPro" id="IPR036890">
    <property type="entry name" value="HATPase_C_sf"/>
</dbReference>
<evidence type="ECO:0000259" key="2">
    <source>
        <dbReference type="Pfam" id="PF25794"/>
    </source>
</evidence>
<evidence type="ECO:0000313" key="3">
    <source>
        <dbReference type="EMBL" id="KKM86017.1"/>
    </source>
</evidence>
<gene>
    <name evidence="3" type="ORF">LCGC14_1283230</name>
</gene>
<comment type="caution">
    <text evidence="3">The sequence shown here is derived from an EMBL/GenBank/DDBJ whole genome shotgun (WGS) entry which is preliminary data.</text>
</comment>
<dbReference type="InterPro" id="IPR058210">
    <property type="entry name" value="SACS/Nov_dom"/>
</dbReference>
<evidence type="ECO:0000259" key="1">
    <source>
        <dbReference type="Pfam" id="PF13020"/>
    </source>
</evidence>
<dbReference type="Gene3D" id="3.30.565.10">
    <property type="entry name" value="Histidine kinase-like ATPase, C-terminal domain"/>
    <property type="match status" value="1"/>
</dbReference>
<organism evidence="3">
    <name type="scientific">marine sediment metagenome</name>
    <dbReference type="NCBI Taxonomy" id="412755"/>
    <lineage>
        <taxon>unclassified sequences</taxon>
        <taxon>metagenomes</taxon>
        <taxon>ecological metagenomes</taxon>
    </lineage>
</organism>
<dbReference type="NCBIfam" id="NF047352">
    <property type="entry name" value="P_loop_sacsin"/>
    <property type="match status" value="1"/>
</dbReference>
<dbReference type="Pfam" id="PF13020">
    <property type="entry name" value="NOV_C"/>
    <property type="match status" value="1"/>
</dbReference>
<sequence length="1402" mass="167645">MGISDKKNLIKKINREYQSDIENSESREVTNLVDTVNDILNFLKGDLYTEEYHFILELIQNAEDNNYNVEKPKISFILETDRLIVKNNEVGFSEDDIKAISNAGPESSTKKNMVGYIGHKGIGFKSVFNISNTPEIHSNGYHFYFNKNEPLGIINPHWKVDYDYLDEEDLGKTVFIFPFRDYEEIYTKLKIELEKFDPELLLFLNTLKIIEIEMEGNGLRIEKVVKGDIAEIQSNSHVLRRLIIKKTMDVPNEIKKKSIQGNIKTEIIFAFPVDKDDNLITLDKSNIFAYFPLRSYGFNFIIQSDFHTTANREALPEFKERNRWLINQMPEIFLQAIGFFKENKNFKFQFYKYIPSMEIIEKPFDIFIDRLLELLKTNEFVLTENEKWCTISKVKMISEHLRTLFPKEDFQSIFNVDYEFIHPKLMKDHGKKFFRNLGIQDFSPEDLLHLLHNYEWLNIQDDKWFVSLYSLIWKSYQNELNNDTYLNDFKELKIFRNRHSLELVSLKQETIYYNIKYKGYSFESYFNILPELFGDIVKQDQEINDLFLKLEIFQLKKKEIQNFILNFYASESWEEAEEEIRIDTILFLKNFPPSQDDFDDYFKCIKFRVSSGEYIEPFLNQGSIFLHQDYSKYDNLYGVLDISIPVEIYYIDQVYLEKEEKSDDTEEVKENLKENWRSFFRNFLISDNFVILEIPHEAEDCKPAEEIKHTAIKRKFKKEEREKIRTTRYSVHDIYDFEIKYLKEIVKTIEENSDFERAVKLLITINRLFSEKLEFSPRYSWRTIDTYSKYHYGYFNRDRTYQRVNDAKWIRILIKHKIYPTTNKELEYSQNIFLYNEEIFNLVGKDKHLPIISQELDLNKTFIKILGIHDSLSPETIIKILERKKSQNIGDQEEYVLIYKYLLDHTQSYRIIALRDVFIKKDLIFIKDKGFFSSSVLIWEDIRKVVDEQSQYQPLKEVYPNLGEFFLNRLNVSESYNEYFCYNRLEEISQNDNKDITDDMRNICFKLYEIINYNLETDKFSNIIFSDLSYIVKSGDILQTINNEKDIIYINDNSEIFEAFKMNNNIFFLEIPENSYYKLTYFIDDAEFSYISKEVDILLKKSENRKFSDKWTFSVQNLLPCIQNFLYFQNRHYYTSCEDNNIFQIYEHIRCAFLDNLTVIYELTKGEDVYKSENKAFSYFDQKANTIYIDSSLIGDISNLKLNIALKINEFFKRERLVDFILLFLKLNLKQRIEYFKNAGWPIIFEILDTGSEEEEEEEDDNGNGGVDVKHLKKIGIQGEENALNYLKKIKSSEYDVEHNENITIVDKEDGFLIQEEGFTIFDATWENMPLIHGEQRKGYDLSFSENGIKNYIEVKSTVTPNIEWFKITKNEWKYFINEAEKYYIYRVYNVELGKKFNDDID</sequence>
<dbReference type="PANTHER" id="PTHR32387:SF0">
    <property type="entry name" value="PROTEIN NO VEIN"/>
    <property type="match status" value="1"/>
</dbReference>
<dbReference type="PANTHER" id="PTHR32387">
    <property type="entry name" value="WU:FJ29H11"/>
    <property type="match status" value="1"/>
</dbReference>
<dbReference type="Pfam" id="PF25794">
    <property type="entry name" value="SACS"/>
    <property type="match status" value="1"/>
</dbReference>
<protein>
    <submittedName>
        <fullName evidence="3">Uncharacterized protein</fullName>
    </submittedName>
</protein>
<proteinExistence type="predicted"/>
<name>A0A0F9NXQ2_9ZZZZ</name>
<dbReference type="InterPro" id="IPR052957">
    <property type="entry name" value="Auxin_embryo_med"/>
</dbReference>
<feature type="non-terminal residue" evidence="3">
    <location>
        <position position="1402"/>
    </location>
</feature>
<reference evidence="3" key="1">
    <citation type="journal article" date="2015" name="Nature">
        <title>Complex archaea that bridge the gap between prokaryotes and eukaryotes.</title>
        <authorList>
            <person name="Spang A."/>
            <person name="Saw J.H."/>
            <person name="Jorgensen S.L."/>
            <person name="Zaremba-Niedzwiedzka K."/>
            <person name="Martijn J."/>
            <person name="Lind A.E."/>
            <person name="van Eijk R."/>
            <person name="Schleper C."/>
            <person name="Guy L."/>
            <person name="Ettema T.J."/>
        </authorList>
    </citation>
    <scope>NUCLEOTIDE SEQUENCE</scope>
</reference>
<dbReference type="SUPFAM" id="SSF55874">
    <property type="entry name" value="ATPase domain of HSP90 chaperone/DNA topoisomerase II/histidine kinase"/>
    <property type="match status" value="1"/>
</dbReference>
<accession>A0A0F9NXQ2</accession>
<feature type="domain" description="Sacsin/Nov" evidence="2">
    <location>
        <begin position="51"/>
        <end position="141"/>
    </location>
</feature>